<feature type="transmembrane region" description="Helical" evidence="8">
    <location>
        <begin position="661"/>
        <end position="678"/>
    </location>
</feature>
<dbReference type="Proteomes" id="UP000019132">
    <property type="component" value="Unassembled WGS sequence"/>
</dbReference>
<dbReference type="Pfam" id="PF02225">
    <property type="entry name" value="PA"/>
    <property type="match status" value="1"/>
</dbReference>
<keyword evidence="12" id="KW-1185">Reference proteome</keyword>
<dbReference type="GO" id="GO:0042500">
    <property type="term" value="F:aspartic endopeptidase activity, intramembrane cleaving"/>
    <property type="evidence" value="ECO:0007669"/>
    <property type="project" value="InterPro"/>
</dbReference>
<feature type="transmembrane region" description="Helical" evidence="8">
    <location>
        <begin position="633"/>
        <end position="655"/>
    </location>
</feature>
<comment type="similarity">
    <text evidence="2">Belongs to the peptidase A22B family.</text>
</comment>
<dbReference type="PANTHER" id="PTHR12174">
    <property type="entry name" value="SIGNAL PEPTIDE PEPTIDASE"/>
    <property type="match status" value="1"/>
</dbReference>
<dbReference type="AlphaFoldDB" id="K3W607"/>
<comment type="subcellular location">
    <subcellularLocation>
        <location evidence="1">Endomembrane system</location>
        <topology evidence="1">Multi-pass membrane protein</topology>
    </subcellularLocation>
</comment>
<dbReference type="InParanoid" id="K3W607"/>
<feature type="transmembrane region" description="Helical" evidence="8">
    <location>
        <begin position="562"/>
        <end position="582"/>
    </location>
</feature>
<sequence length="761" mass="83627">MVARVRVVATVLALLVVHHDAVRAADPASAVSTAVVAVKRSDAVFYGSSSDDTDWGAPLPPEKMHRSDKRSFYRLYYNTGVFTDRFGCTARETLAAQQGSANFSLPAAPFILLVDRGRCDYSEKAYHAQTLGASALIITDTLEQVENRTLTALRDDTLSGAKRAEALGMEYSCANGKAQAWDKISVDTLLNFTAPGWSSLPNVSKCTDNSFCESDMCVPTGVGREVCCVWDIPDTMGFGSFIEDGDRDNITITVIRLKIADGNALKALVAEEPESLLTYYERDPPTVDPASFIIWFLAVVTVMTGGYKGAQYERTKAQLKAALVTTDVTSSEETAQARVAYQEHEELAAMEEVMDLTIYHAFGFLILGSAFLLLLFYVDIVLVLVVGFAIGAVSCTFQELWGPLFNRLKCLRMQPFQNCSYQSAYLSPALWTIGDLLAIVFAIGVSLLWFLTRHHNYSWVFQDIFGICFCMVFLKTVRLPNLKIATVLLVLVFFYDIFMVFISPLIFKESVMIKAATGGSQAAATVSSGYCLRYPSDSKTGCLKENMPILLRMPKVLDWREGYAMLGLGDIVLPGLLVVFCARYDYATRGQLYGKVKPQHGRHKSFRAMDVNSSAELGEPASMTAAACSRRGLFGAIIWGYAFGLFFANLGVVLMQKGQPALMYLVPTTLGLLCIIAWRRGILGKLWDGPPELQPGYQNGVVLERARSPSTHHSMLSLEQGLHGNGMVLMMDSTPVSGSYARSETTPSETQRDTTNTSEKP</sequence>
<dbReference type="VEuPathDB" id="FungiDB:PYU1_G000398"/>
<dbReference type="Pfam" id="PF04258">
    <property type="entry name" value="Peptidase_A22B"/>
    <property type="match status" value="1"/>
</dbReference>
<feature type="transmembrane region" description="Helical" evidence="8">
    <location>
        <begin position="358"/>
        <end position="378"/>
    </location>
</feature>
<dbReference type="EnsemblProtists" id="PYU1_T000398">
    <property type="protein sequence ID" value="PYU1_T000398"/>
    <property type="gene ID" value="PYU1_G000398"/>
</dbReference>
<reference evidence="12" key="1">
    <citation type="journal article" date="2010" name="Genome Biol.">
        <title>Genome sequence of the necrotrophic plant pathogen Pythium ultimum reveals original pathogenicity mechanisms and effector repertoire.</title>
        <authorList>
            <person name="Levesque C.A."/>
            <person name="Brouwer H."/>
            <person name="Cano L."/>
            <person name="Hamilton J.P."/>
            <person name="Holt C."/>
            <person name="Huitema E."/>
            <person name="Raffaele S."/>
            <person name="Robideau G.P."/>
            <person name="Thines M."/>
            <person name="Win J."/>
            <person name="Zerillo M.M."/>
            <person name="Beakes G.W."/>
            <person name="Boore J.L."/>
            <person name="Busam D."/>
            <person name="Dumas B."/>
            <person name="Ferriera S."/>
            <person name="Fuerstenberg S.I."/>
            <person name="Gachon C.M."/>
            <person name="Gaulin E."/>
            <person name="Govers F."/>
            <person name="Grenville-Briggs L."/>
            <person name="Horner N."/>
            <person name="Hostetler J."/>
            <person name="Jiang R.H."/>
            <person name="Johnson J."/>
            <person name="Krajaejun T."/>
            <person name="Lin H."/>
            <person name="Meijer H.J."/>
            <person name="Moore B."/>
            <person name="Morris P."/>
            <person name="Phuntmart V."/>
            <person name="Puiu D."/>
            <person name="Shetty J."/>
            <person name="Stajich J.E."/>
            <person name="Tripathy S."/>
            <person name="Wawra S."/>
            <person name="van West P."/>
            <person name="Whitty B.R."/>
            <person name="Coutinho P.M."/>
            <person name="Henrissat B."/>
            <person name="Martin F."/>
            <person name="Thomas P.D."/>
            <person name="Tyler B.M."/>
            <person name="De Vries R.P."/>
            <person name="Kamoun S."/>
            <person name="Yandell M."/>
            <person name="Tisserat N."/>
            <person name="Buell C.R."/>
        </authorList>
    </citation>
    <scope>NUCLEOTIDE SEQUENCE</scope>
    <source>
        <strain evidence="12">DAOM:BR144</strain>
    </source>
</reference>
<feature type="transmembrane region" description="Helical" evidence="8">
    <location>
        <begin position="384"/>
        <end position="404"/>
    </location>
</feature>
<evidence type="ECO:0000259" key="10">
    <source>
        <dbReference type="Pfam" id="PF02225"/>
    </source>
</evidence>
<evidence type="ECO:0000256" key="7">
    <source>
        <dbReference type="SAM" id="MobiDB-lite"/>
    </source>
</evidence>
<protein>
    <recommendedName>
        <fullName evidence="10">PA domain-containing protein</fullName>
    </recommendedName>
</protein>
<name>K3W607_GLOUD</name>
<dbReference type="PANTHER" id="PTHR12174:SF75">
    <property type="entry name" value="SIGNAL PEPTIDE PEPTIDASE-LIKE 2"/>
    <property type="match status" value="1"/>
</dbReference>
<dbReference type="HOGENOM" id="CLU_022054_0_0_1"/>
<dbReference type="eggNOG" id="KOG2442">
    <property type="taxonomic scope" value="Eukaryota"/>
</dbReference>
<accession>K3W607</accession>
<dbReference type="GO" id="GO:0005765">
    <property type="term" value="C:lysosomal membrane"/>
    <property type="evidence" value="ECO:0007669"/>
    <property type="project" value="TreeGrafter"/>
</dbReference>
<dbReference type="EMBL" id="GL376636">
    <property type="status" value="NOT_ANNOTATED_CDS"/>
    <property type="molecule type" value="Genomic_DNA"/>
</dbReference>
<keyword evidence="4" id="KW-0378">Hydrolase</keyword>
<evidence type="ECO:0000256" key="4">
    <source>
        <dbReference type="ARBA" id="ARBA00022801"/>
    </source>
</evidence>
<feature type="signal peptide" evidence="9">
    <location>
        <begin position="1"/>
        <end position="24"/>
    </location>
</feature>
<reference evidence="11" key="3">
    <citation type="submission" date="2015-02" db="UniProtKB">
        <authorList>
            <consortium name="EnsemblProtists"/>
        </authorList>
    </citation>
    <scope>IDENTIFICATION</scope>
    <source>
        <strain evidence="11">DAOM BR144</strain>
    </source>
</reference>
<dbReference type="GO" id="GO:0098554">
    <property type="term" value="C:cytoplasmic side of endoplasmic reticulum membrane"/>
    <property type="evidence" value="ECO:0007669"/>
    <property type="project" value="TreeGrafter"/>
</dbReference>
<dbReference type="Gene3D" id="3.50.30.30">
    <property type="match status" value="1"/>
</dbReference>
<keyword evidence="6 8" id="KW-0472">Membrane</keyword>
<dbReference type="GO" id="GO:0030660">
    <property type="term" value="C:Golgi-associated vesicle membrane"/>
    <property type="evidence" value="ECO:0007669"/>
    <property type="project" value="TreeGrafter"/>
</dbReference>
<organism evidence="11 12">
    <name type="scientific">Globisporangium ultimum (strain ATCC 200006 / CBS 805.95 / DAOM BR144)</name>
    <name type="common">Pythium ultimum</name>
    <dbReference type="NCBI Taxonomy" id="431595"/>
    <lineage>
        <taxon>Eukaryota</taxon>
        <taxon>Sar</taxon>
        <taxon>Stramenopiles</taxon>
        <taxon>Oomycota</taxon>
        <taxon>Peronosporomycetes</taxon>
        <taxon>Pythiales</taxon>
        <taxon>Pythiaceae</taxon>
        <taxon>Globisporangium</taxon>
    </lineage>
</organism>
<feature type="transmembrane region" description="Helical" evidence="8">
    <location>
        <begin position="486"/>
        <end position="507"/>
    </location>
</feature>
<evidence type="ECO:0000256" key="9">
    <source>
        <dbReference type="SAM" id="SignalP"/>
    </source>
</evidence>
<evidence type="ECO:0000256" key="8">
    <source>
        <dbReference type="SAM" id="Phobius"/>
    </source>
</evidence>
<evidence type="ECO:0000313" key="11">
    <source>
        <dbReference type="EnsemblProtists" id="PYU1_T000398"/>
    </source>
</evidence>
<dbReference type="GO" id="GO:0098553">
    <property type="term" value="C:lumenal side of endoplasmic reticulum membrane"/>
    <property type="evidence" value="ECO:0007669"/>
    <property type="project" value="TreeGrafter"/>
</dbReference>
<dbReference type="InterPro" id="IPR007369">
    <property type="entry name" value="Peptidase_A22B_SPP"/>
</dbReference>
<keyword evidence="3 8" id="KW-0812">Transmembrane</keyword>
<dbReference type="OMA" id="YDYATRG"/>
<feature type="transmembrane region" description="Helical" evidence="8">
    <location>
        <begin position="425"/>
        <end position="451"/>
    </location>
</feature>
<feature type="transmembrane region" description="Helical" evidence="8">
    <location>
        <begin position="457"/>
        <end position="474"/>
    </location>
</feature>
<evidence type="ECO:0000256" key="1">
    <source>
        <dbReference type="ARBA" id="ARBA00004127"/>
    </source>
</evidence>
<evidence type="ECO:0000256" key="5">
    <source>
        <dbReference type="ARBA" id="ARBA00022989"/>
    </source>
</evidence>
<evidence type="ECO:0000256" key="6">
    <source>
        <dbReference type="ARBA" id="ARBA00023136"/>
    </source>
</evidence>
<keyword evidence="9" id="KW-0732">Signal</keyword>
<dbReference type="GO" id="GO:0033619">
    <property type="term" value="P:membrane protein proteolysis"/>
    <property type="evidence" value="ECO:0007669"/>
    <property type="project" value="TreeGrafter"/>
</dbReference>
<dbReference type="SMART" id="SM00730">
    <property type="entry name" value="PSN"/>
    <property type="match status" value="1"/>
</dbReference>
<feature type="domain" description="PA" evidence="10">
    <location>
        <begin position="84"/>
        <end position="147"/>
    </location>
</feature>
<dbReference type="InterPro" id="IPR006639">
    <property type="entry name" value="Preselin/SPP"/>
</dbReference>
<proteinExistence type="inferred from homology"/>
<evidence type="ECO:0000256" key="3">
    <source>
        <dbReference type="ARBA" id="ARBA00022692"/>
    </source>
</evidence>
<keyword evidence="5 8" id="KW-1133">Transmembrane helix</keyword>
<reference evidence="12" key="2">
    <citation type="submission" date="2010-04" db="EMBL/GenBank/DDBJ databases">
        <authorList>
            <person name="Buell R."/>
            <person name="Hamilton J."/>
            <person name="Hostetler J."/>
        </authorList>
    </citation>
    <scope>NUCLEOTIDE SEQUENCE [LARGE SCALE GENOMIC DNA]</scope>
    <source>
        <strain evidence="12">DAOM:BR144</strain>
    </source>
</reference>
<feature type="chain" id="PRO_5003870712" description="PA domain-containing protein" evidence="9">
    <location>
        <begin position="25"/>
        <end position="761"/>
    </location>
</feature>
<evidence type="ECO:0000256" key="2">
    <source>
        <dbReference type="ARBA" id="ARBA00006859"/>
    </source>
</evidence>
<evidence type="ECO:0000313" key="12">
    <source>
        <dbReference type="Proteomes" id="UP000019132"/>
    </source>
</evidence>
<dbReference type="InterPro" id="IPR003137">
    <property type="entry name" value="PA_domain"/>
</dbReference>
<feature type="region of interest" description="Disordered" evidence="7">
    <location>
        <begin position="736"/>
        <end position="761"/>
    </location>
</feature>